<dbReference type="Proteomes" id="UP000789739">
    <property type="component" value="Unassembled WGS sequence"/>
</dbReference>
<gene>
    <name evidence="11" type="ORF">PBRASI_LOCUS1121</name>
</gene>
<dbReference type="PANTHER" id="PTHR13117">
    <property type="entry name" value="ENDOPLASMIC RETICULUM MULTISPAN TRANSMEMBRANE PROTEIN-RELATED"/>
    <property type="match status" value="1"/>
</dbReference>
<evidence type="ECO:0000313" key="11">
    <source>
        <dbReference type="EMBL" id="CAG8472075.1"/>
    </source>
</evidence>
<comment type="function">
    <text evidence="9 10">Intramembrane glycolipid transporter that operates in the biosynthetic pathway of dolichol-linked oligosaccharides, the glycan precursors employed in protein asparagine (N)-glycosylation. The sequential addition of sugars to dolichol pyrophosphate produces dolichol-linked oligosaccharides containing fourteen sugars, including two GlcNAcs, nine mannoses and three glucoses. Once assembled, the oligosaccharide is transferred from the lipid to nascent proteins by oligosaccharyltransferases. The assembly of dolichol-linked oligosaccharides begins on the cytosolic side of the endoplasmic reticulum membrane and finishes in its lumen. RFT1 could mediate the translocation of the cytosolically oriented intermediate DolPP-GlcNAc2Man5, produced by ALG11, into the ER lumen where dolichol-linked oligosaccharides assembly continues. However, the intramembrane lipid transporter activity could not be confirmed in vitro.</text>
</comment>
<dbReference type="GO" id="GO:0005789">
    <property type="term" value="C:endoplasmic reticulum membrane"/>
    <property type="evidence" value="ECO:0007669"/>
    <property type="project" value="UniProtKB-SubCell"/>
</dbReference>
<evidence type="ECO:0000256" key="2">
    <source>
        <dbReference type="ARBA" id="ARBA00004922"/>
    </source>
</evidence>
<dbReference type="GO" id="GO:0034203">
    <property type="term" value="P:glycolipid translocation"/>
    <property type="evidence" value="ECO:0007669"/>
    <property type="project" value="TreeGrafter"/>
</dbReference>
<organism evidence="11 12">
    <name type="scientific">Paraglomus brasilianum</name>
    <dbReference type="NCBI Taxonomy" id="144538"/>
    <lineage>
        <taxon>Eukaryota</taxon>
        <taxon>Fungi</taxon>
        <taxon>Fungi incertae sedis</taxon>
        <taxon>Mucoromycota</taxon>
        <taxon>Glomeromycotina</taxon>
        <taxon>Glomeromycetes</taxon>
        <taxon>Paraglomerales</taxon>
        <taxon>Paraglomeraceae</taxon>
        <taxon>Paraglomus</taxon>
    </lineage>
</organism>
<feature type="transmembrane region" description="Helical" evidence="10">
    <location>
        <begin position="558"/>
        <end position="576"/>
    </location>
</feature>
<evidence type="ECO:0000256" key="10">
    <source>
        <dbReference type="RuleBase" id="RU365067"/>
    </source>
</evidence>
<feature type="transmembrane region" description="Helical" evidence="10">
    <location>
        <begin position="386"/>
        <end position="408"/>
    </location>
</feature>
<keyword evidence="12" id="KW-1185">Reference proteome</keyword>
<dbReference type="PANTHER" id="PTHR13117:SF5">
    <property type="entry name" value="PROTEIN RFT1 HOMOLOG"/>
    <property type="match status" value="1"/>
</dbReference>
<keyword evidence="10" id="KW-0813">Transport</keyword>
<dbReference type="AlphaFoldDB" id="A0A9N8W1T0"/>
<sequence length="577" mass="64016">MKSECKNKSASGPSPDDILKSSAKGAYYLVLLQLLSRLLTFALHQVILRYTNPRTFGIAAVQLELLLATILFLSREGFRCALLRDATVRESNDKKSEKAARQDRIYANTSKGVIQKITNLSYVSIPFGVVLSVLACVFYLYFATEEAIEAPYYTTSVILYGLSALGELLIEPLYIAATNNLMFTVRVRCEGVGVVVRCIITLLLTLMGAPADGKGENKYGVLAFAVAQFAYTLVLVFGYIEHFVNHWDMKTLKPRRLVYTINNREYQKWFDDHLLSLATTFTKQSLLKHILTEGDKMLITWLCTAEDQGVYAFVVNYGCLIVRILFQPLEETGRTLFSKLLAGVDRPEENEVDKSKDAAVSDIGESSREQLLTAAKILATTIKLHLLLGLLFIAFGTNYTGAFIDLLVGARWSIESPAPLVLSFYCLYVPVMGVNGITEAFVAAVASEEILGSLNYWLMVFSAGFCLAGVLFVRVLSLGAIGLVAANIFNLSMRILWSWGFIRKYFLKNRSGNVLSELERQLSLKNLIPSPAVVTAFALGWAVTYWSDQEIGWMSLNAKIWHFGLGCVCALIVLGVT</sequence>
<keyword evidence="4 10" id="KW-0812">Transmembrane</keyword>
<dbReference type="OrthoDB" id="9979195at2759"/>
<dbReference type="EMBL" id="CAJVPI010000067">
    <property type="protein sequence ID" value="CAG8472075.1"/>
    <property type="molecule type" value="Genomic_DNA"/>
</dbReference>
<comment type="pathway">
    <text evidence="2">Protein modification; protein glycosylation.</text>
</comment>
<keyword evidence="6 10" id="KW-1133">Transmembrane helix</keyword>
<feature type="transmembrane region" description="Helical" evidence="10">
    <location>
        <begin position="454"/>
        <end position="473"/>
    </location>
</feature>
<accession>A0A9N8W1T0</accession>
<dbReference type="InterPro" id="IPR007594">
    <property type="entry name" value="RFT1"/>
</dbReference>
<comment type="caution">
    <text evidence="11">The sequence shown here is derived from an EMBL/GenBank/DDBJ whole genome shotgun (WGS) entry which is preliminary data.</text>
</comment>
<feature type="transmembrane region" description="Helical" evidence="10">
    <location>
        <begin position="523"/>
        <end position="546"/>
    </location>
</feature>
<evidence type="ECO:0000256" key="9">
    <source>
        <dbReference type="ARBA" id="ARBA00045912"/>
    </source>
</evidence>
<feature type="transmembrane region" description="Helical" evidence="10">
    <location>
        <begin position="120"/>
        <end position="142"/>
    </location>
</feature>
<name>A0A9N8W1T0_9GLOM</name>
<feature type="transmembrane region" description="Helical" evidence="10">
    <location>
        <begin position="479"/>
        <end position="502"/>
    </location>
</feature>
<evidence type="ECO:0000256" key="4">
    <source>
        <dbReference type="ARBA" id="ARBA00022692"/>
    </source>
</evidence>
<reference evidence="11" key="1">
    <citation type="submission" date="2021-06" db="EMBL/GenBank/DDBJ databases">
        <authorList>
            <person name="Kallberg Y."/>
            <person name="Tangrot J."/>
            <person name="Rosling A."/>
        </authorList>
    </citation>
    <scope>NUCLEOTIDE SEQUENCE</scope>
    <source>
        <strain evidence="11">BR232B</strain>
    </source>
</reference>
<evidence type="ECO:0000256" key="1">
    <source>
        <dbReference type="ARBA" id="ARBA00004477"/>
    </source>
</evidence>
<feature type="transmembrane region" description="Helical" evidence="10">
    <location>
        <begin position="189"/>
        <end position="209"/>
    </location>
</feature>
<feature type="transmembrane region" description="Helical" evidence="10">
    <location>
        <begin position="157"/>
        <end position="177"/>
    </location>
</feature>
<evidence type="ECO:0000256" key="3">
    <source>
        <dbReference type="ARBA" id="ARBA00010288"/>
    </source>
</evidence>
<protein>
    <recommendedName>
        <fullName evidence="8 10">Man(5)GlcNAc(2)-PP-dolichol translocation protein RFT1</fullName>
    </recommendedName>
</protein>
<evidence type="ECO:0000256" key="8">
    <source>
        <dbReference type="ARBA" id="ARBA00044793"/>
    </source>
</evidence>
<feature type="transmembrane region" description="Helical" evidence="10">
    <location>
        <begin position="26"/>
        <end position="48"/>
    </location>
</feature>
<dbReference type="Pfam" id="PF04506">
    <property type="entry name" value="Rft-1"/>
    <property type="match status" value="1"/>
</dbReference>
<dbReference type="GO" id="GO:0006488">
    <property type="term" value="P:dolichol-linked oligosaccharide biosynthetic process"/>
    <property type="evidence" value="ECO:0007669"/>
    <property type="project" value="InterPro"/>
</dbReference>
<evidence type="ECO:0000256" key="5">
    <source>
        <dbReference type="ARBA" id="ARBA00022824"/>
    </source>
</evidence>
<keyword evidence="5 10" id="KW-0256">Endoplasmic reticulum</keyword>
<comment type="similarity">
    <text evidence="3 10">Belongs to the RFT1 family.</text>
</comment>
<evidence type="ECO:0000256" key="6">
    <source>
        <dbReference type="ARBA" id="ARBA00022989"/>
    </source>
</evidence>
<proteinExistence type="inferred from homology"/>
<keyword evidence="7 10" id="KW-0472">Membrane</keyword>
<feature type="transmembrane region" description="Helical" evidence="10">
    <location>
        <begin position="221"/>
        <end position="240"/>
    </location>
</feature>
<evidence type="ECO:0000313" key="12">
    <source>
        <dbReference type="Proteomes" id="UP000789739"/>
    </source>
</evidence>
<feature type="transmembrane region" description="Helical" evidence="10">
    <location>
        <begin position="420"/>
        <end position="442"/>
    </location>
</feature>
<evidence type="ECO:0000256" key="7">
    <source>
        <dbReference type="ARBA" id="ARBA00023136"/>
    </source>
</evidence>
<comment type="subcellular location">
    <subcellularLocation>
        <location evidence="1 10">Endoplasmic reticulum membrane</location>
        <topology evidence="1 10">Multi-pass membrane protein</topology>
    </subcellularLocation>
</comment>
<feature type="transmembrane region" description="Helical" evidence="10">
    <location>
        <begin position="54"/>
        <end position="74"/>
    </location>
</feature>